<feature type="domain" description="Homeobox" evidence="7">
    <location>
        <begin position="258"/>
        <end position="318"/>
    </location>
</feature>
<feature type="DNA-binding region" description="Homeobox" evidence="5">
    <location>
        <begin position="260"/>
        <end position="319"/>
    </location>
</feature>
<dbReference type="GO" id="GO:0000981">
    <property type="term" value="F:DNA-binding transcription factor activity, RNA polymerase II-specific"/>
    <property type="evidence" value="ECO:0007669"/>
    <property type="project" value="InterPro"/>
</dbReference>
<name>A0A8J4SRI2_9TREM</name>
<dbReference type="Gene3D" id="1.10.10.60">
    <property type="entry name" value="Homeodomain-like"/>
    <property type="match status" value="1"/>
</dbReference>
<evidence type="ECO:0000256" key="3">
    <source>
        <dbReference type="ARBA" id="ARBA00023155"/>
    </source>
</evidence>
<dbReference type="InterPro" id="IPR009057">
    <property type="entry name" value="Homeodomain-like_sf"/>
</dbReference>
<dbReference type="GO" id="GO:0005634">
    <property type="term" value="C:nucleus"/>
    <property type="evidence" value="ECO:0007669"/>
    <property type="project" value="UniProtKB-SubCell"/>
</dbReference>
<accession>A0A8J4SRI2</accession>
<proteinExistence type="predicted"/>
<dbReference type="EMBL" id="LUCH01000619">
    <property type="protein sequence ID" value="KAF5404703.1"/>
    <property type="molecule type" value="Genomic_DNA"/>
</dbReference>
<dbReference type="PANTHER" id="PTHR24333:SF8">
    <property type="entry name" value="HOMEOBOX PROTEIN CEH-62"/>
    <property type="match status" value="1"/>
</dbReference>
<dbReference type="SUPFAM" id="SSF46689">
    <property type="entry name" value="Homeodomain-like"/>
    <property type="match status" value="1"/>
</dbReference>
<gene>
    <name evidence="8" type="ORF">PHET_01842</name>
</gene>
<dbReference type="PANTHER" id="PTHR24333">
    <property type="entry name" value="HOMEO BOX HB9 LIKE A-RELATED"/>
    <property type="match status" value="1"/>
</dbReference>
<dbReference type="PROSITE" id="PS00027">
    <property type="entry name" value="HOMEOBOX_1"/>
    <property type="match status" value="1"/>
</dbReference>
<dbReference type="Pfam" id="PF00046">
    <property type="entry name" value="Homeodomain"/>
    <property type="match status" value="1"/>
</dbReference>
<dbReference type="PROSITE" id="PS50071">
    <property type="entry name" value="HOMEOBOX_2"/>
    <property type="match status" value="1"/>
</dbReference>
<dbReference type="InterPro" id="IPR020479">
    <property type="entry name" value="HD_metazoa"/>
</dbReference>
<comment type="caution">
    <text evidence="8">The sequence shown here is derived from an EMBL/GenBank/DDBJ whole genome shotgun (WGS) entry which is preliminary data.</text>
</comment>
<evidence type="ECO:0000256" key="1">
    <source>
        <dbReference type="ARBA" id="ARBA00004123"/>
    </source>
</evidence>
<evidence type="ECO:0000313" key="8">
    <source>
        <dbReference type="EMBL" id="KAF5404703.1"/>
    </source>
</evidence>
<reference evidence="8" key="1">
    <citation type="submission" date="2019-05" db="EMBL/GenBank/DDBJ databases">
        <title>Annotation for the trematode Paragonimus heterotremus.</title>
        <authorList>
            <person name="Choi Y.-J."/>
        </authorList>
    </citation>
    <scope>NUCLEOTIDE SEQUENCE</scope>
    <source>
        <strain evidence="8">LC</strain>
    </source>
</reference>
<dbReference type="SMART" id="SM00389">
    <property type="entry name" value="HOX"/>
    <property type="match status" value="1"/>
</dbReference>
<dbReference type="Proteomes" id="UP000748531">
    <property type="component" value="Unassembled WGS sequence"/>
</dbReference>
<dbReference type="PRINTS" id="PR00024">
    <property type="entry name" value="HOMEOBOX"/>
</dbReference>
<dbReference type="AlphaFoldDB" id="A0A8J4SRI2"/>
<keyword evidence="4 5" id="KW-0539">Nucleus</keyword>
<dbReference type="InterPro" id="IPR050848">
    <property type="entry name" value="Homeobox_TF"/>
</dbReference>
<sequence length="559" mass="62372">MPERETDPSGILVTTPSTCVMNTTVLTETKPMNKGFSIQQLLCVNESSGIKHSNEDQSMLNLNVQRMSTNRLAETIHYLRDSYTNVEENSSKESNRNERVSKLNHLTATSHDRLAVLFNLLQHNNGGLKTSHSSISHMFNPFYGSAGLTEVPDLVNLGILRPDIASNMVMSNVGNVDGASVDNFGPNDIKMPMKQVNTASNEDTQCNSAQMAVIMPADINHINSKSIDSFFPFMMQNTVSGYASIPVYSRETSGSKQCRRRKARTVFSDNQLLGLEHRFGTQHYLSTPERIELANQLSLSETQVKTWFQNRRMKHKKMKRGGYLAISGSGTQVVEASSNPNERSIDYTVCKTNSSLSDSDDPNFELDNAQTLGNDMCAKKGRRTFQLDVKKEEVKQSLLTHSDYNNFCSTDPYSGASLTCSQITVQSIPSSTNKKHYDSERVFSSPYVTCTEEVHNPKTDAVNCSSSSGHTKIRAFEFLDSVMDKVLPEWNFRMAEHYLLNSSVNEDQLNVEIPSNMTKTTSSFSSKGLTQPYLRNGSVSWGDSTKLNSWHVQSKTPIT</sequence>
<dbReference type="InterPro" id="IPR017970">
    <property type="entry name" value="Homeobox_CS"/>
</dbReference>
<keyword evidence="3 5" id="KW-0371">Homeobox</keyword>
<evidence type="ECO:0000313" key="9">
    <source>
        <dbReference type="Proteomes" id="UP000748531"/>
    </source>
</evidence>
<evidence type="ECO:0000256" key="6">
    <source>
        <dbReference type="RuleBase" id="RU000682"/>
    </source>
</evidence>
<dbReference type="OrthoDB" id="6159439at2759"/>
<evidence type="ECO:0000259" key="7">
    <source>
        <dbReference type="PROSITE" id="PS50071"/>
    </source>
</evidence>
<dbReference type="GO" id="GO:0003677">
    <property type="term" value="F:DNA binding"/>
    <property type="evidence" value="ECO:0007669"/>
    <property type="project" value="UniProtKB-UniRule"/>
</dbReference>
<protein>
    <recommendedName>
        <fullName evidence="7">Homeobox domain-containing protein</fullName>
    </recommendedName>
</protein>
<keyword evidence="9" id="KW-1185">Reference proteome</keyword>
<dbReference type="InterPro" id="IPR001356">
    <property type="entry name" value="HD"/>
</dbReference>
<keyword evidence="2 5" id="KW-0238">DNA-binding</keyword>
<evidence type="ECO:0000256" key="4">
    <source>
        <dbReference type="ARBA" id="ARBA00023242"/>
    </source>
</evidence>
<organism evidence="8 9">
    <name type="scientific">Paragonimus heterotremus</name>
    <dbReference type="NCBI Taxonomy" id="100268"/>
    <lineage>
        <taxon>Eukaryota</taxon>
        <taxon>Metazoa</taxon>
        <taxon>Spiralia</taxon>
        <taxon>Lophotrochozoa</taxon>
        <taxon>Platyhelminthes</taxon>
        <taxon>Trematoda</taxon>
        <taxon>Digenea</taxon>
        <taxon>Plagiorchiida</taxon>
        <taxon>Troglotremata</taxon>
        <taxon>Troglotrematidae</taxon>
        <taxon>Paragonimus</taxon>
    </lineage>
</organism>
<comment type="subcellular location">
    <subcellularLocation>
        <location evidence="1 5 6">Nucleus</location>
    </subcellularLocation>
</comment>
<evidence type="ECO:0000256" key="5">
    <source>
        <dbReference type="PROSITE-ProRule" id="PRU00108"/>
    </source>
</evidence>
<dbReference type="CDD" id="cd00086">
    <property type="entry name" value="homeodomain"/>
    <property type="match status" value="1"/>
</dbReference>
<evidence type="ECO:0000256" key="2">
    <source>
        <dbReference type="ARBA" id="ARBA00023125"/>
    </source>
</evidence>